<evidence type="ECO:0000256" key="1">
    <source>
        <dbReference type="ARBA" id="ARBA00006484"/>
    </source>
</evidence>
<dbReference type="GO" id="GO:0016491">
    <property type="term" value="F:oxidoreductase activity"/>
    <property type="evidence" value="ECO:0007669"/>
    <property type="project" value="UniProtKB-KW"/>
</dbReference>
<proteinExistence type="inferred from homology"/>
<dbReference type="Gene3D" id="3.40.50.720">
    <property type="entry name" value="NAD(P)-binding Rossmann-like Domain"/>
    <property type="match status" value="1"/>
</dbReference>
<keyword evidence="6" id="KW-1185">Reference proteome</keyword>
<evidence type="ECO:0000256" key="2">
    <source>
        <dbReference type="ARBA" id="ARBA00023002"/>
    </source>
</evidence>
<dbReference type="SUPFAM" id="SSF51735">
    <property type="entry name" value="NAD(P)-binding Rossmann-fold domains"/>
    <property type="match status" value="1"/>
</dbReference>
<evidence type="ECO:0000256" key="3">
    <source>
        <dbReference type="RuleBase" id="RU000363"/>
    </source>
</evidence>
<gene>
    <name evidence="5" type="ORF">NSA47_10255</name>
</gene>
<dbReference type="InterPro" id="IPR036291">
    <property type="entry name" value="NAD(P)-bd_dom_sf"/>
</dbReference>
<dbReference type="NCBIfam" id="NF005559">
    <property type="entry name" value="PRK07231.1"/>
    <property type="match status" value="1"/>
</dbReference>
<keyword evidence="2" id="KW-0560">Oxidoreductase</keyword>
<dbReference type="GO" id="GO:0008206">
    <property type="term" value="P:bile acid metabolic process"/>
    <property type="evidence" value="ECO:0007669"/>
    <property type="project" value="UniProtKB-ARBA"/>
</dbReference>
<name>A0AAE3HF23_9FIRM</name>
<dbReference type="PRINTS" id="PR00081">
    <property type="entry name" value="GDHRDH"/>
</dbReference>
<organism evidence="5 6">
    <name type="scientific">Irregularibacter muris</name>
    <dbReference type="NCBI Taxonomy" id="1796619"/>
    <lineage>
        <taxon>Bacteria</taxon>
        <taxon>Bacillati</taxon>
        <taxon>Bacillota</taxon>
        <taxon>Clostridia</taxon>
        <taxon>Eubacteriales</taxon>
        <taxon>Eubacteriaceae</taxon>
        <taxon>Irregularibacter</taxon>
    </lineage>
</organism>
<dbReference type="Pfam" id="PF00106">
    <property type="entry name" value="adh_short"/>
    <property type="match status" value="1"/>
</dbReference>
<feature type="transmembrane region" description="Helical" evidence="4">
    <location>
        <begin position="137"/>
        <end position="158"/>
    </location>
</feature>
<dbReference type="InterPro" id="IPR002347">
    <property type="entry name" value="SDR_fam"/>
</dbReference>
<dbReference type="FunFam" id="3.40.50.720:FF:000084">
    <property type="entry name" value="Short-chain dehydrogenase reductase"/>
    <property type="match status" value="1"/>
</dbReference>
<dbReference type="Proteomes" id="UP001205748">
    <property type="component" value="Unassembled WGS sequence"/>
</dbReference>
<comment type="similarity">
    <text evidence="1 3">Belongs to the short-chain dehydrogenases/reductases (SDR) family.</text>
</comment>
<evidence type="ECO:0000313" key="6">
    <source>
        <dbReference type="Proteomes" id="UP001205748"/>
    </source>
</evidence>
<keyword evidence="4" id="KW-1133">Transmembrane helix</keyword>
<dbReference type="EMBL" id="JANKAS010000009">
    <property type="protein sequence ID" value="MCR1899365.1"/>
    <property type="molecule type" value="Genomic_DNA"/>
</dbReference>
<dbReference type="RefSeq" id="WP_257531658.1">
    <property type="nucleotide sequence ID" value="NZ_JANKAS010000009.1"/>
</dbReference>
<keyword evidence="4" id="KW-0812">Transmembrane</keyword>
<reference evidence="5" key="1">
    <citation type="submission" date="2022-07" db="EMBL/GenBank/DDBJ databases">
        <title>Enhanced cultured diversity of the mouse gut microbiota enables custom-made synthetic communities.</title>
        <authorList>
            <person name="Afrizal A."/>
        </authorList>
    </citation>
    <scope>NUCLEOTIDE SEQUENCE</scope>
    <source>
        <strain evidence="5">DSM 28593</strain>
    </source>
</reference>
<dbReference type="PANTHER" id="PTHR43943:SF2">
    <property type="entry name" value="DEHYDROGENASE_REDUCTASE 4"/>
    <property type="match status" value="1"/>
</dbReference>
<keyword evidence="4" id="KW-0472">Membrane</keyword>
<dbReference type="CDD" id="cd05233">
    <property type="entry name" value="SDR_c"/>
    <property type="match status" value="1"/>
</dbReference>
<dbReference type="PANTHER" id="PTHR43943">
    <property type="entry name" value="DEHYDROGENASE/REDUCTASE (SDR FAMILY) MEMBER 4"/>
    <property type="match status" value="1"/>
</dbReference>
<sequence length="257" mass="27830">MNISLEDKVTVITGGTRGIGLSIAKVFGENGSKIAICGRSESNINHAIKELEADGIEVLGMKADVSNEKELINFADEVEKKYGGIDIWINNAGIYPLVKMLDMSLQDWEQLFDINVKSVFIGSKIAKEKLMKRKGGVIINAASFASIMPSVTAGAYAATKSAVYSMTKSLAAELAPHNIRVLGYIPGVIDTEMNKKLLEKNNKAIIDPLAMKRAGTVEEVAYPLLFLASEYASYITGTFIEISGGKFCVQNPSAVWE</sequence>
<accession>A0AAE3HF23</accession>
<dbReference type="AlphaFoldDB" id="A0AAE3HF23"/>
<comment type="caution">
    <text evidence="5">The sequence shown here is derived from an EMBL/GenBank/DDBJ whole genome shotgun (WGS) entry which is preliminary data.</text>
</comment>
<protein>
    <submittedName>
        <fullName evidence="5">SDR family oxidoreductase</fullName>
    </submittedName>
</protein>
<evidence type="ECO:0000256" key="4">
    <source>
        <dbReference type="SAM" id="Phobius"/>
    </source>
</evidence>
<dbReference type="InterPro" id="IPR020904">
    <property type="entry name" value="Sc_DH/Rdtase_CS"/>
</dbReference>
<dbReference type="PRINTS" id="PR00080">
    <property type="entry name" value="SDRFAMILY"/>
</dbReference>
<dbReference type="PROSITE" id="PS00061">
    <property type="entry name" value="ADH_SHORT"/>
    <property type="match status" value="1"/>
</dbReference>
<evidence type="ECO:0000313" key="5">
    <source>
        <dbReference type="EMBL" id="MCR1899365.1"/>
    </source>
</evidence>